<proteinExistence type="predicted"/>
<dbReference type="AlphaFoldDB" id="A0AAJ0U0H2"/>
<evidence type="ECO:0000256" key="1">
    <source>
        <dbReference type="SAM" id="Coils"/>
    </source>
</evidence>
<protein>
    <submittedName>
        <fullName evidence="3">Uncharacterized protein</fullName>
    </submittedName>
</protein>
<comment type="caution">
    <text evidence="3">The sequence shown here is derived from an EMBL/GenBank/DDBJ whole genome shotgun (WGS) entry which is preliminary data.</text>
</comment>
<reference evidence="3" key="2">
    <citation type="journal article" date="2020" name="Microorganisms">
        <title>Osmotic Adaptation and Compatible Solute Biosynthesis of Phototrophic Bacteria as Revealed from Genome Analyses.</title>
        <authorList>
            <person name="Imhoff J.F."/>
            <person name="Rahn T."/>
            <person name="Kunzel S."/>
            <person name="Keller A."/>
            <person name="Neulinger S.C."/>
        </authorList>
    </citation>
    <scope>NUCLEOTIDE SEQUENCE</scope>
    <source>
        <strain evidence="3">DSM 11080</strain>
    </source>
</reference>
<feature type="coiled-coil region" evidence="1">
    <location>
        <begin position="66"/>
        <end position="121"/>
    </location>
</feature>
<dbReference type="Proteomes" id="UP001296776">
    <property type="component" value="Unassembled WGS sequence"/>
</dbReference>
<evidence type="ECO:0000313" key="3">
    <source>
        <dbReference type="EMBL" id="MBK1703096.1"/>
    </source>
</evidence>
<keyword evidence="2" id="KW-0472">Membrane</keyword>
<sequence length="274" mass="29948">MSGHSLNDLSAGVNVPAVRIGRARTRRRRPLLRLAVAAGWLGVLGGTFALGYALARHDAAEALVGMQALRAEVAFLSEEVARGRAERIRLERAHQMDREAKRQAQQSLAEMQRERLLLSKRVAYLQRLVRGGDTGVVEVKDLQLTQLEAPGRYRFEIVLSELVPQAGRIQGVARLRLGLTRSGARETVRLEALPGASPGTVALDFEHFQIIRGEIVLPDDATAEEFIVDIEPEGERLASSSDAFLWPAALKEKKTVSPTPVVATANLVGAREVE</sequence>
<evidence type="ECO:0000256" key="2">
    <source>
        <dbReference type="SAM" id="Phobius"/>
    </source>
</evidence>
<dbReference type="Pfam" id="PF20567">
    <property type="entry name" value="DUF6776"/>
    <property type="match status" value="1"/>
</dbReference>
<evidence type="ECO:0000313" key="4">
    <source>
        <dbReference type="Proteomes" id="UP001296776"/>
    </source>
</evidence>
<keyword evidence="4" id="KW-1185">Reference proteome</keyword>
<gene>
    <name evidence="3" type="ORF">CKO40_00630</name>
</gene>
<keyword evidence="2" id="KW-1133">Transmembrane helix</keyword>
<organism evidence="3 4">
    <name type="scientific">Halochromatium glycolicum</name>
    <dbReference type="NCBI Taxonomy" id="85075"/>
    <lineage>
        <taxon>Bacteria</taxon>
        <taxon>Pseudomonadati</taxon>
        <taxon>Pseudomonadota</taxon>
        <taxon>Gammaproteobacteria</taxon>
        <taxon>Chromatiales</taxon>
        <taxon>Chromatiaceae</taxon>
        <taxon>Halochromatium</taxon>
    </lineage>
</organism>
<dbReference type="InterPro" id="IPR046703">
    <property type="entry name" value="DUF6776"/>
</dbReference>
<reference evidence="3" key="1">
    <citation type="submission" date="2017-08" db="EMBL/GenBank/DDBJ databases">
        <authorList>
            <person name="Imhoff J.F."/>
            <person name="Rahn T."/>
            <person name="Kuenzel S."/>
            <person name="Neulinger S.C."/>
        </authorList>
    </citation>
    <scope>NUCLEOTIDE SEQUENCE</scope>
    <source>
        <strain evidence="3">DSM 11080</strain>
    </source>
</reference>
<feature type="transmembrane region" description="Helical" evidence="2">
    <location>
        <begin position="31"/>
        <end position="54"/>
    </location>
</feature>
<dbReference type="EMBL" id="NRSJ01000001">
    <property type="protein sequence ID" value="MBK1703096.1"/>
    <property type="molecule type" value="Genomic_DNA"/>
</dbReference>
<name>A0AAJ0U0H2_9GAMM</name>
<keyword evidence="1" id="KW-0175">Coiled coil</keyword>
<accession>A0AAJ0U0H2</accession>
<keyword evidence="2" id="KW-0812">Transmembrane</keyword>